<evidence type="ECO:0000313" key="3">
    <source>
        <dbReference type="EMBL" id="CAG5076383.1"/>
    </source>
</evidence>
<reference evidence="3 4" key="1">
    <citation type="submission" date="2021-04" db="EMBL/GenBank/DDBJ databases">
        <authorList>
            <person name="Bliznina A."/>
        </authorList>
    </citation>
    <scope>NUCLEOTIDE SEQUENCE [LARGE SCALE GENOMIC DNA]</scope>
</reference>
<protein>
    <submittedName>
        <fullName evidence="3">Oidioi.mRNA.OKI2018_I69.PAR.g8447.t1.cds</fullName>
    </submittedName>
</protein>
<dbReference type="Pfam" id="PF01549">
    <property type="entry name" value="ShK"/>
    <property type="match status" value="2"/>
</dbReference>
<dbReference type="InterPro" id="IPR015915">
    <property type="entry name" value="Kelch-typ_b-propeller"/>
</dbReference>
<dbReference type="Gene3D" id="1.10.10.1870">
    <property type="entry name" value="ShTK domain-like"/>
    <property type="match status" value="1"/>
</dbReference>
<dbReference type="Gene3D" id="2.120.10.80">
    <property type="entry name" value="Kelch-type beta propeller"/>
    <property type="match status" value="1"/>
</dbReference>
<feature type="disulfide bond" evidence="1">
    <location>
        <begin position="39"/>
        <end position="52"/>
    </location>
</feature>
<evidence type="ECO:0000259" key="2">
    <source>
        <dbReference type="PROSITE" id="PS51670"/>
    </source>
</evidence>
<gene>
    <name evidence="3" type="ORF">OKIOD_LOCUS5</name>
</gene>
<keyword evidence="1" id="KW-1015">Disulfide bond</keyword>
<organism evidence="3 4">
    <name type="scientific">Oikopleura dioica</name>
    <name type="common">Tunicate</name>
    <dbReference type="NCBI Taxonomy" id="34765"/>
    <lineage>
        <taxon>Eukaryota</taxon>
        <taxon>Metazoa</taxon>
        <taxon>Chordata</taxon>
        <taxon>Tunicata</taxon>
        <taxon>Appendicularia</taxon>
        <taxon>Copelata</taxon>
        <taxon>Oikopleuridae</taxon>
        <taxon>Oikopleura</taxon>
    </lineage>
</organism>
<dbReference type="SUPFAM" id="SSF117281">
    <property type="entry name" value="Kelch motif"/>
    <property type="match status" value="1"/>
</dbReference>
<dbReference type="EMBL" id="OU015568">
    <property type="protein sequence ID" value="CAG5076383.1"/>
    <property type="molecule type" value="Genomic_DNA"/>
</dbReference>
<dbReference type="SMART" id="SM00254">
    <property type="entry name" value="ShKT"/>
    <property type="match status" value="2"/>
</dbReference>
<dbReference type="InterPro" id="IPR003582">
    <property type="entry name" value="ShKT_dom"/>
</dbReference>
<dbReference type="Proteomes" id="UP001158576">
    <property type="component" value="Chromosome PAR"/>
</dbReference>
<accession>A0ABN7RFX1</accession>
<sequence length="553" mass="60484">MFTLSSQTQSQPMPAQIVSVEDPLCQDDLLRCSSWKHACGVKSIDKICAKTCGKCGGVSSVSQQYPAPAAPAQVAPEPDEKQEPIAPAAAAPVFVDPAQQVLFRKPAYNFFPRPVQQVQLAPVQPVFQPIYQVPAYQAPVQQTSCADKFSSCSAWKSVCNNASIQNLCPSTCGLCGTQVQIQQPIQIQQVAPAPVPAKQAFLTPFEHLHENTKFDELLVENQAEFISQMNFTMVSDNCVDQELFDQCYEICRAIYLQCSTNCDNASCDVECSNQFKECGASCPCGENCPNGCAGCENDICGDKCENAKTENLDFINCREAALENQASCTRNCPPKRNCFEECNAAFLEELDECPCVQEETATTTTMSTSTIASNEPRCDLFDGTSSRSTHSAQFSHNYVDLGYYKGQPTTVGGGNSDGHQKVETYSTSGWTSLPDHPRNMNGHTLTGLESGAMLMVGGYDYTSGDYNKDIWLLKEEVWTLIGSLKENSRLGSALKIGNYIYQVNGNQKDSNGLYPVERIKVANDEIIETQVIGAHEFTSYKPAILEVTADFCV</sequence>
<proteinExistence type="predicted"/>
<evidence type="ECO:0000256" key="1">
    <source>
        <dbReference type="PROSITE-ProRule" id="PRU01005"/>
    </source>
</evidence>
<feature type="disulfide bond" evidence="1">
    <location>
        <begin position="159"/>
        <end position="172"/>
    </location>
</feature>
<feature type="domain" description="ShKT" evidence="2">
    <location>
        <begin position="145"/>
        <end position="175"/>
    </location>
</feature>
<dbReference type="PROSITE" id="PS51670">
    <property type="entry name" value="SHKT"/>
    <property type="match status" value="2"/>
</dbReference>
<name>A0ABN7RFX1_OIKDI</name>
<keyword evidence="4" id="KW-1185">Reference proteome</keyword>
<comment type="caution">
    <text evidence="1">Lacks conserved residue(s) required for the propagation of feature annotation.</text>
</comment>
<evidence type="ECO:0000313" key="4">
    <source>
        <dbReference type="Proteomes" id="UP001158576"/>
    </source>
</evidence>
<feature type="domain" description="ShKT" evidence="2">
    <location>
        <begin position="25"/>
        <end position="55"/>
    </location>
</feature>